<feature type="region of interest" description="Disordered" evidence="1">
    <location>
        <begin position="1"/>
        <end position="59"/>
    </location>
</feature>
<evidence type="ECO:0000313" key="2">
    <source>
        <dbReference type="EMBL" id="AAA26509.1"/>
    </source>
</evidence>
<accession>Q54136</accession>
<feature type="non-terminal residue" evidence="2">
    <location>
        <position position="1"/>
    </location>
</feature>
<feature type="compositionally biased region" description="Basic residues" evidence="1">
    <location>
        <begin position="1"/>
        <end position="11"/>
    </location>
</feature>
<organism evidence="2">
    <name type="scientific">Saccharopolyspora erythraea (strain ATCC 11635 / DSM 40517 / JCM 4748 / NBRC 13426 / NCIMB 8594 / NRRL 2338)</name>
    <dbReference type="NCBI Taxonomy" id="405948"/>
    <lineage>
        <taxon>Bacteria</taxon>
        <taxon>Bacillati</taxon>
        <taxon>Actinomycetota</taxon>
        <taxon>Actinomycetes</taxon>
        <taxon>Pseudonocardiales</taxon>
        <taxon>Pseudonocardiaceae</taxon>
        <taxon>Saccharopolyspora</taxon>
    </lineage>
</organism>
<sequence>RHPAGHRRWRGTRLPDRSTRSTPFAVSWADRPARGEATAISARRPPRRPESAGLTASPA</sequence>
<protein>
    <submittedName>
        <fullName evidence="2">ORF425</fullName>
    </submittedName>
</protein>
<dbReference type="EMBL" id="L07631">
    <property type="protein sequence ID" value="AAA26509.1"/>
    <property type="molecule type" value="Genomic_DNA"/>
</dbReference>
<reference evidence="2" key="1">
    <citation type="journal article" date="1993" name="Gene">
        <title>IS1136, an insertion element in the erythromycin gene cluster of Saccharopolyspora erythraea.</title>
        <authorList>
            <person name="Donadio S."/>
            <person name="Staver M.J."/>
        </authorList>
    </citation>
    <scope>NUCLEOTIDE SEQUENCE</scope>
    <source>
        <strain evidence="2">NRRL 2338</strain>
    </source>
</reference>
<evidence type="ECO:0000256" key="1">
    <source>
        <dbReference type="SAM" id="MobiDB-lite"/>
    </source>
</evidence>
<proteinExistence type="predicted"/>
<dbReference type="AlphaFoldDB" id="Q54136"/>
<feature type="non-terminal residue" evidence="2">
    <location>
        <position position="59"/>
    </location>
</feature>
<name>Q54136_SACEN</name>